<name>A0A1I9G620_BRUMA</name>
<protein>
    <submittedName>
        <fullName evidence="2">Bm1626</fullName>
    </submittedName>
</protein>
<evidence type="ECO:0000313" key="2">
    <source>
        <dbReference type="EMBL" id="CDQ02161.1"/>
    </source>
</evidence>
<feature type="region of interest" description="Disordered" evidence="1">
    <location>
        <begin position="1"/>
        <end position="22"/>
    </location>
</feature>
<gene>
    <name evidence="2" type="primary">Bm1626</name>
    <name evidence="2" type="ORF">BM_Bm1626</name>
</gene>
<accession>A0A1I9G620</accession>
<reference evidence="2" key="2">
    <citation type="submission" date="2012-12" db="EMBL/GenBank/DDBJ databases">
        <authorList>
            <consortium name="WormBase Consortium"/>
            <person name="Ghedin E."/>
            <person name="Paulini M."/>
        </authorList>
    </citation>
    <scope>NUCLEOTIDE SEQUENCE</scope>
    <source>
        <strain evidence="2">FR3</strain>
    </source>
</reference>
<proteinExistence type="predicted"/>
<evidence type="ECO:0000256" key="1">
    <source>
        <dbReference type="SAM" id="MobiDB-lite"/>
    </source>
</evidence>
<organism evidence="2">
    <name type="scientific">Brugia malayi</name>
    <name type="common">Filarial nematode worm</name>
    <dbReference type="NCBI Taxonomy" id="6279"/>
    <lineage>
        <taxon>Eukaryota</taxon>
        <taxon>Metazoa</taxon>
        <taxon>Ecdysozoa</taxon>
        <taxon>Nematoda</taxon>
        <taxon>Chromadorea</taxon>
        <taxon>Rhabditida</taxon>
        <taxon>Spirurina</taxon>
        <taxon>Spiruromorpha</taxon>
        <taxon>Filarioidea</taxon>
        <taxon>Onchocercidae</taxon>
        <taxon>Brugia</taxon>
    </lineage>
</organism>
<reference evidence="2" key="1">
    <citation type="journal article" date="2007" name="Science">
        <title>Draft genome of the filarial nematode parasite Brugia malayi.</title>
        <authorList>
            <person name="Ghedin E."/>
            <person name="Wang S."/>
            <person name="Spiro D."/>
            <person name="Caler E."/>
            <person name="Zhao Q."/>
            <person name="Crabtree J."/>
            <person name="Allen J.E."/>
            <person name="Delcher A.L."/>
            <person name="Guiliano D.B."/>
            <person name="Miranda-Saavedra D."/>
            <person name="Angiuoli S.V."/>
            <person name="Creasy T."/>
            <person name="Amedeo P."/>
            <person name="Haas B."/>
            <person name="El-Sayed N.M."/>
            <person name="Wortman J.R."/>
            <person name="Feldblyum T."/>
            <person name="Tallon L."/>
            <person name="Schatz M."/>
            <person name="Shumway M."/>
            <person name="Koo H."/>
            <person name="Salzberg S.L."/>
            <person name="Schobel S."/>
            <person name="Pertea M."/>
            <person name="Pop M."/>
            <person name="White O."/>
            <person name="Barton G.J."/>
            <person name="Carlow C.K."/>
            <person name="Crawford M.J."/>
            <person name="Daub J."/>
            <person name="Dimmic M.W."/>
            <person name="Estes C.F."/>
            <person name="Foster J.M."/>
            <person name="Ganatra M."/>
            <person name="Gregory W.F."/>
            <person name="Johnson N.M."/>
            <person name="Jin J."/>
            <person name="Komuniecki R."/>
            <person name="Korf I."/>
            <person name="Kumar S."/>
            <person name="Laney S."/>
            <person name="Li B.W."/>
            <person name="Li W."/>
            <person name="Lindblom T.H."/>
            <person name="Lustigman S."/>
            <person name="Ma D."/>
            <person name="Maina C.V."/>
            <person name="Martin D.M."/>
            <person name="McCarter J.P."/>
            <person name="McReynolds L."/>
            <person name="Mitreva M."/>
            <person name="Nutman T.B."/>
            <person name="Parkinson J."/>
            <person name="Peregrin-Alvarez J.M."/>
            <person name="Poole C."/>
            <person name="Ren Q."/>
            <person name="Saunders L."/>
            <person name="Sluder A.E."/>
            <person name="Smith K."/>
            <person name="Stanke M."/>
            <person name="Unnasch T.R."/>
            <person name="Ware J."/>
            <person name="Wei A.D."/>
            <person name="Weil G."/>
            <person name="Williams D.J."/>
            <person name="Zhang Y."/>
            <person name="Williams S.A."/>
            <person name="Fraser-Liggett C."/>
            <person name="Slatko B."/>
            <person name="Blaxter M.L."/>
            <person name="Scott A.L."/>
        </authorList>
    </citation>
    <scope>NUCLEOTIDE SEQUENCE</scope>
    <source>
        <strain evidence="2">FR3</strain>
    </source>
</reference>
<sequence>MKHSQENPSTKRATNSQFDRQSRSLVDNVHLPPAQRLVKCEQSVQLSAVLFRCGDRIIMFYLISYVRHV</sequence>
<dbReference type="AlphaFoldDB" id="A0A1I9G620"/>
<dbReference type="EMBL" id="LN857024">
    <property type="protein sequence ID" value="CDQ02161.1"/>
    <property type="molecule type" value="Genomic_DNA"/>
</dbReference>